<dbReference type="GO" id="GO:0009220">
    <property type="term" value="P:pyrimidine ribonucleotide biosynthetic process"/>
    <property type="evidence" value="ECO:0007669"/>
    <property type="project" value="UniProtKB-UniRule"/>
</dbReference>
<evidence type="ECO:0000256" key="2">
    <source>
        <dbReference type="ARBA" id="ARBA00004141"/>
    </source>
</evidence>
<dbReference type="PANTHER" id="PTHR48109">
    <property type="entry name" value="DIHYDROOROTATE DEHYDROGENASE (QUINONE), MITOCHONDRIAL-RELATED"/>
    <property type="match status" value="1"/>
</dbReference>
<comment type="pathway">
    <text evidence="3">Pyrimidine metabolism; UMP biosynthesis via de novo pathway.</text>
</comment>
<keyword evidence="10 16" id="KW-1133">Transmembrane helix</keyword>
<dbReference type="InterPro" id="IPR050074">
    <property type="entry name" value="DHO_dehydrogenase"/>
</dbReference>
<comment type="cofactor">
    <cofactor evidence="1">
        <name>FMN</name>
        <dbReference type="ChEBI" id="CHEBI:58210"/>
    </cofactor>
</comment>
<evidence type="ECO:0000256" key="13">
    <source>
        <dbReference type="ARBA" id="ARBA00023157"/>
    </source>
</evidence>
<comment type="caution">
    <text evidence="18">The sequence shown here is derived from an EMBL/GenBank/DDBJ whole genome shotgun (WGS) entry which is preliminary data.</text>
</comment>
<keyword evidence="12 16" id="KW-0472">Membrane</keyword>
<dbReference type="NCBIfam" id="TIGR01036">
    <property type="entry name" value="pyrD_sub2"/>
    <property type="match status" value="1"/>
</dbReference>
<dbReference type="InterPro" id="IPR005719">
    <property type="entry name" value="Dihydroorotate_DH_2"/>
</dbReference>
<evidence type="ECO:0000256" key="1">
    <source>
        <dbReference type="ARBA" id="ARBA00001917"/>
    </source>
</evidence>
<dbReference type="CDD" id="cd12916">
    <property type="entry name" value="VKOR_1"/>
    <property type="match status" value="1"/>
</dbReference>
<dbReference type="AlphaFoldDB" id="A0A0G1NID2"/>
<sequence length="524" mass="59149">MYIRAMKKTFLSLILFLTLAGFIDSIYLTWEHFNNVLPPCSVNNLFPILSDCGKVLKSPYSVIFGIPLAVIGVIHYGLLTLAVLGVIIYKKRVFSYWVIIQSIFGALASLYFMYIQFAIIRSLCLYCTLSSLISFTILVLVYIFLKKERFQLHTSLYAFIYQNFVKRIFFLLDPEFIHGIMIKRGAFLAKTPLIKFVGSKLIYKDNSLKQKLAGINFENPIGLAAGFDYNADLTQALYYLDFGFQSVGTITNGAYRGNPKPLLGRLPRSKSLMVNKGFKNKGARAISEKLGNLHFLIPVGVSIGVTNSQEIKSLEEAVKDIVISFKTFEKARVKNSYYELNISCPNLVNAKKFNFYPQKNLDLLLAALDKMKLKKPIFIKMPIEKTNQEVVKMLDVIVKHKSIKGVIFGNLQKNRKDPSLLQSEVKKFKVGFFSGKPCEKRSNELIKLAYKKFGEKLVIIGCGGIFNAEDAYKKIKLGASLVQLITGMIFQGPQLISQINLELIDLAKRDGFKNIKEAVGIDSR</sequence>
<evidence type="ECO:0000256" key="5">
    <source>
        <dbReference type="ARBA" id="ARBA00022630"/>
    </source>
</evidence>
<keyword evidence="11" id="KW-0560">Oxidoreductase</keyword>
<keyword evidence="14" id="KW-0676">Redox-active center</keyword>
<evidence type="ECO:0000259" key="17">
    <source>
        <dbReference type="SMART" id="SM00756"/>
    </source>
</evidence>
<keyword evidence="9" id="KW-0665">Pyrimidine biosynthesis</keyword>
<dbReference type="GO" id="GO:0006207">
    <property type="term" value="P:'de novo' pyrimidine nucleobase biosynthetic process"/>
    <property type="evidence" value="ECO:0007669"/>
    <property type="project" value="UniProtKB-UniRule"/>
</dbReference>
<dbReference type="PATRIC" id="fig|1619125.3.peg.546"/>
<name>A0A0G1NID2_UNCKA</name>
<evidence type="ECO:0000313" key="19">
    <source>
        <dbReference type="Proteomes" id="UP000034504"/>
    </source>
</evidence>
<dbReference type="NCBIfam" id="NF003652">
    <property type="entry name" value="PRK05286.2-5"/>
    <property type="match status" value="1"/>
</dbReference>
<dbReference type="InterPro" id="IPR038354">
    <property type="entry name" value="VKOR_sf"/>
</dbReference>
<dbReference type="InterPro" id="IPR013785">
    <property type="entry name" value="Aldolase_TIM"/>
</dbReference>
<dbReference type="SUPFAM" id="SSF51395">
    <property type="entry name" value="FMN-linked oxidoreductases"/>
    <property type="match status" value="1"/>
</dbReference>
<evidence type="ECO:0000256" key="14">
    <source>
        <dbReference type="ARBA" id="ARBA00023284"/>
    </source>
</evidence>
<dbReference type="GO" id="GO:0106430">
    <property type="term" value="F:dihydroorotate dehydrogenase (quinone) activity"/>
    <property type="evidence" value="ECO:0007669"/>
    <property type="project" value="UniProtKB-EC"/>
</dbReference>
<feature type="domain" description="Vitamin K epoxide reductase" evidence="17">
    <location>
        <begin position="7"/>
        <end position="145"/>
    </location>
</feature>
<dbReference type="Gene3D" id="1.20.1440.130">
    <property type="entry name" value="VKOR domain"/>
    <property type="match status" value="1"/>
</dbReference>
<keyword evidence="13" id="KW-1015">Disulfide bond</keyword>
<organism evidence="18 19">
    <name type="scientific">candidate division WWE3 bacterium GW2011_GWC2_44_9</name>
    <dbReference type="NCBI Taxonomy" id="1619125"/>
    <lineage>
        <taxon>Bacteria</taxon>
        <taxon>Katanobacteria</taxon>
    </lineage>
</organism>
<keyword evidence="5" id="KW-0285">Flavoprotein</keyword>
<dbReference type="InterPro" id="IPR044698">
    <property type="entry name" value="VKOR/LTO1"/>
</dbReference>
<gene>
    <name evidence="18" type="ORF">UW82_C0029G0001</name>
</gene>
<evidence type="ECO:0000256" key="11">
    <source>
        <dbReference type="ARBA" id="ARBA00023002"/>
    </source>
</evidence>
<protein>
    <recommendedName>
        <fullName evidence="15">Dihydroorotate dehydrogenase (quinone)</fullName>
        <ecNumber evidence="15">1.3.5.2</ecNumber>
    </recommendedName>
</protein>
<dbReference type="Gene3D" id="3.20.20.70">
    <property type="entry name" value="Aldolase class I"/>
    <property type="match status" value="1"/>
</dbReference>
<dbReference type="GO" id="GO:0005886">
    <property type="term" value="C:plasma membrane"/>
    <property type="evidence" value="ECO:0007669"/>
    <property type="project" value="TreeGrafter"/>
</dbReference>
<evidence type="ECO:0000256" key="6">
    <source>
        <dbReference type="ARBA" id="ARBA00022643"/>
    </source>
</evidence>
<evidence type="ECO:0000256" key="16">
    <source>
        <dbReference type="SAM" id="Phobius"/>
    </source>
</evidence>
<dbReference type="EMBL" id="LCJU01000029">
    <property type="protein sequence ID" value="KKT83964.1"/>
    <property type="molecule type" value="Genomic_DNA"/>
</dbReference>
<dbReference type="InterPro" id="IPR005720">
    <property type="entry name" value="Dihydroorotate_DH_cat"/>
</dbReference>
<dbReference type="CDD" id="cd04738">
    <property type="entry name" value="DHOD_2_like"/>
    <property type="match status" value="1"/>
</dbReference>
<evidence type="ECO:0000256" key="15">
    <source>
        <dbReference type="NCBIfam" id="TIGR01036"/>
    </source>
</evidence>
<dbReference type="GO" id="GO:0005737">
    <property type="term" value="C:cytoplasm"/>
    <property type="evidence" value="ECO:0007669"/>
    <property type="project" value="InterPro"/>
</dbReference>
<evidence type="ECO:0000256" key="9">
    <source>
        <dbReference type="ARBA" id="ARBA00022975"/>
    </source>
</evidence>
<comment type="subcellular location">
    <subcellularLocation>
        <location evidence="2">Membrane</location>
        <topology evidence="2">Multi-pass membrane protein</topology>
    </subcellularLocation>
</comment>
<evidence type="ECO:0000256" key="7">
    <source>
        <dbReference type="ARBA" id="ARBA00022692"/>
    </source>
</evidence>
<evidence type="ECO:0000256" key="12">
    <source>
        <dbReference type="ARBA" id="ARBA00023136"/>
    </source>
</evidence>
<dbReference type="InterPro" id="IPR012932">
    <property type="entry name" value="VKOR"/>
</dbReference>
<dbReference type="EC" id="1.3.5.2" evidence="15"/>
<evidence type="ECO:0000256" key="8">
    <source>
        <dbReference type="ARBA" id="ARBA00022719"/>
    </source>
</evidence>
<dbReference type="PANTHER" id="PTHR48109:SF4">
    <property type="entry name" value="DIHYDROOROTATE DEHYDROGENASE (QUINONE), MITOCHONDRIAL"/>
    <property type="match status" value="1"/>
</dbReference>
<feature type="transmembrane region" description="Helical" evidence="16">
    <location>
        <begin position="123"/>
        <end position="145"/>
    </location>
</feature>
<reference evidence="18 19" key="1">
    <citation type="journal article" date="2015" name="Nature">
        <title>rRNA introns, odd ribosomes, and small enigmatic genomes across a large radiation of phyla.</title>
        <authorList>
            <person name="Brown C.T."/>
            <person name="Hug L.A."/>
            <person name="Thomas B.C."/>
            <person name="Sharon I."/>
            <person name="Castelle C.J."/>
            <person name="Singh A."/>
            <person name="Wilkins M.J."/>
            <person name="Williams K.H."/>
            <person name="Banfield J.F."/>
        </authorList>
    </citation>
    <scope>NUCLEOTIDE SEQUENCE [LARGE SCALE GENOMIC DNA]</scope>
</reference>
<evidence type="ECO:0000256" key="4">
    <source>
        <dbReference type="ARBA" id="ARBA00006214"/>
    </source>
</evidence>
<dbReference type="SMART" id="SM00756">
    <property type="entry name" value="VKc"/>
    <property type="match status" value="1"/>
</dbReference>
<dbReference type="Proteomes" id="UP000034504">
    <property type="component" value="Unassembled WGS sequence"/>
</dbReference>
<comment type="similarity">
    <text evidence="4">Belongs to the VKOR family.</text>
</comment>
<evidence type="ECO:0000256" key="3">
    <source>
        <dbReference type="ARBA" id="ARBA00004725"/>
    </source>
</evidence>
<feature type="transmembrane region" description="Helical" evidence="16">
    <location>
        <begin position="63"/>
        <end position="89"/>
    </location>
</feature>
<feature type="transmembrane region" description="Helical" evidence="16">
    <location>
        <begin position="96"/>
        <end position="117"/>
    </location>
</feature>
<accession>A0A0G1NID2</accession>
<dbReference type="GO" id="GO:0048038">
    <property type="term" value="F:quinone binding"/>
    <property type="evidence" value="ECO:0007669"/>
    <property type="project" value="UniProtKB-KW"/>
</dbReference>
<evidence type="ECO:0000256" key="10">
    <source>
        <dbReference type="ARBA" id="ARBA00022989"/>
    </source>
</evidence>
<keyword evidence="7 16" id="KW-0812">Transmembrane</keyword>
<proteinExistence type="inferred from homology"/>
<dbReference type="Pfam" id="PF01180">
    <property type="entry name" value="DHO_dh"/>
    <property type="match status" value="1"/>
</dbReference>
<evidence type="ECO:0000313" key="18">
    <source>
        <dbReference type="EMBL" id="KKT83964.1"/>
    </source>
</evidence>
<keyword evidence="6" id="KW-0288">FMN</keyword>
<dbReference type="Pfam" id="PF07884">
    <property type="entry name" value="VKOR"/>
    <property type="match status" value="1"/>
</dbReference>
<keyword evidence="8" id="KW-0874">Quinone</keyword>